<reference evidence="7" key="1">
    <citation type="submission" date="2020-01" db="EMBL/GenBank/DDBJ databases">
        <title>Draft genome sequence of the Termite Coptotermes fromosanus.</title>
        <authorList>
            <person name="Itakura S."/>
            <person name="Yosikawa Y."/>
            <person name="Umezawa K."/>
        </authorList>
    </citation>
    <scope>NUCLEOTIDE SEQUENCE [LARGE SCALE GENOMIC DNA]</scope>
</reference>
<proteinExistence type="predicted"/>
<dbReference type="PANTHER" id="PTHR19282">
    <property type="entry name" value="TETRASPANIN"/>
    <property type="match status" value="1"/>
</dbReference>
<keyword evidence="7" id="KW-1185">Reference proteome</keyword>
<dbReference type="PANTHER" id="PTHR19282:SF544">
    <property type="entry name" value="TETRASPANIN"/>
    <property type="match status" value="1"/>
</dbReference>
<dbReference type="OrthoDB" id="9972904at2759"/>
<keyword evidence="4 5" id="KW-0472">Membrane</keyword>
<dbReference type="InterPro" id="IPR018499">
    <property type="entry name" value="Tetraspanin/Peripherin"/>
</dbReference>
<protein>
    <recommendedName>
        <fullName evidence="8">Tetraspanin</fullName>
    </recommendedName>
</protein>
<evidence type="ECO:0000256" key="3">
    <source>
        <dbReference type="ARBA" id="ARBA00022989"/>
    </source>
</evidence>
<feature type="transmembrane region" description="Helical" evidence="5">
    <location>
        <begin position="61"/>
        <end position="83"/>
    </location>
</feature>
<comment type="subcellular location">
    <subcellularLocation>
        <location evidence="1">Membrane</location>
        <topology evidence="1">Multi-pass membrane protein</topology>
    </subcellularLocation>
</comment>
<evidence type="ECO:0008006" key="8">
    <source>
        <dbReference type="Google" id="ProtNLM"/>
    </source>
</evidence>
<feature type="transmembrane region" description="Helical" evidence="5">
    <location>
        <begin position="31"/>
        <end position="54"/>
    </location>
</feature>
<keyword evidence="2 5" id="KW-0812">Transmembrane</keyword>
<evidence type="ECO:0000256" key="5">
    <source>
        <dbReference type="SAM" id="Phobius"/>
    </source>
</evidence>
<dbReference type="SUPFAM" id="SSF48652">
    <property type="entry name" value="Tetraspanin"/>
    <property type="match status" value="1"/>
</dbReference>
<dbReference type="Gene3D" id="1.10.1450.10">
    <property type="entry name" value="Tetraspanin"/>
    <property type="match status" value="1"/>
</dbReference>
<evidence type="ECO:0000256" key="4">
    <source>
        <dbReference type="ARBA" id="ARBA00023136"/>
    </source>
</evidence>
<dbReference type="GO" id="GO:0005886">
    <property type="term" value="C:plasma membrane"/>
    <property type="evidence" value="ECO:0007669"/>
    <property type="project" value="TreeGrafter"/>
</dbReference>
<dbReference type="InParanoid" id="A0A6L2PAB3"/>
<feature type="transmembrane region" description="Helical" evidence="5">
    <location>
        <begin position="183"/>
        <end position="211"/>
    </location>
</feature>
<name>A0A6L2PAB3_COPFO</name>
<gene>
    <name evidence="6" type="ORF">Cfor_07895</name>
</gene>
<dbReference type="Pfam" id="PF00335">
    <property type="entry name" value="Tetraspanin"/>
    <property type="match status" value="1"/>
</dbReference>
<dbReference type="EMBL" id="BLKM01003281">
    <property type="protein sequence ID" value="GFG28270.1"/>
    <property type="molecule type" value="Genomic_DNA"/>
</dbReference>
<sequence length="218" mass="24963">VLRLSLMFVAVSIRGRLFHFNAFLYDYVTVLAFYLICSSCAYMLLGIFGIHAAVPLRRWKFVTYSAILAFLYLVEVLLFGIAFNKWLILNVTVEESMDYHISNYRTNPHDIDYVQKALKCCGKYREDEWFDAIAYIPASCCPSRPPTDTQEFCSLLPPDIYYIIHNRGCLRQLQDIPNTGLAAVTYLLICLCAVEVMTSLLYSSTFFAVAARLRIRGV</sequence>
<evidence type="ECO:0000256" key="2">
    <source>
        <dbReference type="ARBA" id="ARBA00022692"/>
    </source>
</evidence>
<organism evidence="6 7">
    <name type="scientific">Coptotermes formosanus</name>
    <name type="common">Formosan subterranean termite</name>
    <dbReference type="NCBI Taxonomy" id="36987"/>
    <lineage>
        <taxon>Eukaryota</taxon>
        <taxon>Metazoa</taxon>
        <taxon>Ecdysozoa</taxon>
        <taxon>Arthropoda</taxon>
        <taxon>Hexapoda</taxon>
        <taxon>Insecta</taxon>
        <taxon>Pterygota</taxon>
        <taxon>Neoptera</taxon>
        <taxon>Polyneoptera</taxon>
        <taxon>Dictyoptera</taxon>
        <taxon>Blattodea</taxon>
        <taxon>Blattoidea</taxon>
        <taxon>Termitoidae</taxon>
        <taxon>Rhinotermitidae</taxon>
        <taxon>Coptotermes</taxon>
    </lineage>
</organism>
<dbReference type="InterPro" id="IPR008952">
    <property type="entry name" value="Tetraspanin_EC2_sf"/>
</dbReference>
<comment type="caution">
    <text evidence="6">The sequence shown here is derived from an EMBL/GenBank/DDBJ whole genome shotgun (WGS) entry which is preliminary data.</text>
</comment>
<evidence type="ECO:0000313" key="6">
    <source>
        <dbReference type="EMBL" id="GFG28270.1"/>
    </source>
</evidence>
<keyword evidence="3 5" id="KW-1133">Transmembrane helix</keyword>
<dbReference type="Proteomes" id="UP000502823">
    <property type="component" value="Unassembled WGS sequence"/>
</dbReference>
<evidence type="ECO:0000313" key="7">
    <source>
        <dbReference type="Proteomes" id="UP000502823"/>
    </source>
</evidence>
<dbReference type="AlphaFoldDB" id="A0A6L2PAB3"/>
<evidence type="ECO:0000256" key="1">
    <source>
        <dbReference type="ARBA" id="ARBA00004141"/>
    </source>
</evidence>
<feature type="non-terminal residue" evidence="6">
    <location>
        <position position="1"/>
    </location>
</feature>
<accession>A0A6L2PAB3</accession>